<proteinExistence type="predicted"/>
<feature type="domain" description="C3H1-type" evidence="7">
    <location>
        <begin position="28"/>
        <end position="55"/>
    </location>
</feature>
<dbReference type="EMBL" id="CP090169">
    <property type="protein sequence ID" value="UJO20431.1"/>
    <property type="molecule type" value="Genomic_DNA"/>
</dbReference>
<sequence length="1349" mass="153495">MADSRNWHRGRGRGRGNGRSRGVSGAAGWTRGVCHSYQRGMCTFGDQCRFSHDLRPTNNGDRIAAKLSKRAEESQEQRDARSSYNEWRRLLRRQADLLSVHDMQNFWTGALDILDSSDRDWKQNLPKDLDDNEEYNGHTHIRALMSRRAQPGRYEELIETSRVFLLVMTHTAMLNCLSVDTYVGSLYTFMAGPNGNRAVPFFQHLCETLVAARMEEPRIVDSNDIDASLLALTTALSELLRRESRVRFNDNIGDLIFSLENAAQPMPEDQSKFTSNMIIRRVGDLRASVARASDLLTTESGTEDAGSTAFQSSYPRDIIKPGDRHDNDKADINDINIFPTRAEILSETREFLPSTDPDQLHFLTSKLERHIDTQFRLLRHDTFGELKDALGSLMKSILEDPSQARKPNLRIEHTRVYSYHSASVSHLFLNARKGFQVRISFPQAQNARNTSREARQRWWEDSRRLEEGVLLCLIWMQDSLIHSLFFTVMERNTAKDDPNGLVQDDKMATITIKLTKQDQTSIEALLELSRQRIRGTLLEYPNILPATFVPVLESLQSMQRQSRLPFREWILPDRIPAAADISSSIPPPLYARHTGFSFSLAPSFKTNSRSVSLSPTASTDDISLIDTVEVETGLDRGQCIALIAALSRPSGYRCYTNHALNQFLEHLLQAGISKIIRVGGRSNSERLQNHNLRNIMKTESRTKHEGWQLATAYQQLREYESSSERTLSQLHGIGSRLEWKYFKHYLARRHSRIYVQFRSVDDDGFEMVGRHPFDIWADTGSSNDHSSAPVTVPEVELLSTLRKAERSVQSLSSAERCLLINQWVQELRQDAAENFFETIKDAEDAHRKIASVHEEVNRRLLQGADVIGITTSGLAKNLSTLQHVRSKVVLCEEAGEIMEPHILCALLPNVEHFIQIGDHQQLRPSINNFRDLSLESSPGQLYQLDRSQFERLSIGQPGRPPLPVAQLNVQRRMRPEISELIRESMYSKLVDHHSTTQLPDVIGMRHNVFWLDHENLEEGNPGEVHHKKSKSTDWEVGMVHALVRHVVRQGVYGSREIAVLTPYTGQLQKLRAAMRNDFEIVVSDRDQDALIKDGFSTEEPAQDNTIQEVQVKRKPLEKKKLSDLLRVATVDNFQGEEAKIIIISLVRSNKDRKVGFLRTENRINVLLSRAQHGMYIVGNTDTYSNIPMWQKIINLLRAKDHVGRSLELRSPRHEDTRIHVQQPDDFANFSPEGGCREACMDRLPDCGHGCQARCHSRAMHEVFKCEQPCQRQHPTCGHACQKPTCGEACGRCEIVLNSVALPCGHFKDNVHCYRTQNLQAIRCEAIVSKTVPSCGHTVNVQCSQELDDR</sequence>
<dbReference type="Pfam" id="PF13086">
    <property type="entry name" value="AAA_11"/>
    <property type="match status" value="1"/>
</dbReference>
<dbReference type="InterPro" id="IPR041367">
    <property type="entry name" value="Znf-CCCH_4"/>
</dbReference>
<evidence type="ECO:0000259" key="7">
    <source>
        <dbReference type="PROSITE" id="PS50103"/>
    </source>
</evidence>
<feature type="zinc finger region" description="C3H1-type" evidence="5">
    <location>
        <begin position="28"/>
        <end position="55"/>
    </location>
</feature>
<name>A0A9Q8PDH4_PASFU</name>
<evidence type="ECO:0000256" key="3">
    <source>
        <dbReference type="ARBA" id="ARBA00022806"/>
    </source>
</evidence>
<keyword evidence="3" id="KW-0347">Helicase</keyword>
<feature type="compositionally biased region" description="Basic and acidic residues" evidence="6">
    <location>
        <begin position="317"/>
        <end position="327"/>
    </location>
</feature>
<evidence type="ECO:0000256" key="1">
    <source>
        <dbReference type="ARBA" id="ARBA00022723"/>
    </source>
</evidence>
<accession>A0A9Q8PDH4</accession>
<evidence type="ECO:0000256" key="4">
    <source>
        <dbReference type="ARBA" id="ARBA00022833"/>
    </source>
</evidence>
<dbReference type="CDD" id="cd18808">
    <property type="entry name" value="SF1_C_Upf1"/>
    <property type="match status" value="1"/>
</dbReference>
<evidence type="ECO:0000313" key="8">
    <source>
        <dbReference type="EMBL" id="UJO20431.1"/>
    </source>
</evidence>
<dbReference type="OrthoDB" id="2423195at2759"/>
<keyword evidence="2 5" id="KW-0863">Zinc-finger</keyword>
<dbReference type="InterPro" id="IPR041677">
    <property type="entry name" value="DNA2/NAM7_AAA_11"/>
</dbReference>
<keyword evidence="3" id="KW-0378">Hydrolase</keyword>
<dbReference type="InterPro" id="IPR045055">
    <property type="entry name" value="DNA2/NAM7-like"/>
</dbReference>
<dbReference type="InterPro" id="IPR027417">
    <property type="entry name" value="P-loop_NTPase"/>
</dbReference>
<dbReference type="InterPro" id="IPR041679">
    <property type="entry name" value="DNA2/NAM7-like_C"/>
</dbReference>
<dbReference type="GO" id="GO:0008270">
    <property type="term" value="F:zinc ion binding"/>
    <property type="evidence" value="ECO:0007669"/>
    <property type="project" value="UniProtKB-KW"/>
</dbReference>
<feature type="region of interest" description="Disordered" evidence="6">
    <location>
        <begin position="1"/>
        <end position="25"/>
    </location>
</feature>
<keyword evidence="1 5" id="KW-0479">Metal-binding</keyword>
<dbReference type="Pfam" id="PF13087">
    <property type="entry name" value="AAA_12"/>
    <property type="match status" value="1"/>
</dbReference>
<dbReference type="FunFam" id="3.40.50.300:FF:001660">
    <property type="entry name" value="NF-X1 finger and helicase protein, putative"/>
    <property type="match status" value="1"/>
</dbReference>
<dbReference type="Gene3D" id="3.40.50.300">
    <property type="entry name" value="P-loop containing nucleotide triphosphate hydrolases"/>
    <property type="match status" value="2"/>
</dbReference>
<evidence type="ECO:0000313" key="9">
    <source>
        <dbReference type="Proteomes" id="UP000756132"/>
    </source>
</evidence>
<dbReference type="GeneID" id="71989836"/>
<feature type="region of interest" description="Disordered" evidence="6">
    <location>
        <begin position="298"/>
        <end position="327"/>
    </location>
</feature>
<organism evidence="8 9">
    <name type="scientific">Passalora fulva</name>
    <name type="common">Tomato leaf mold</name>
    <name type="synonym">Cladosporium fulvum</name>
    <dbReference type="NCBI Taxonomy" id="5499"/>
    <lineage>
        <taxon>Eukaryota</taxon>
        <taxon>Fungi</taxon>
        <taxon>Dikarya</taxon>
        <taxon>Ascomycota</taxon>
        <taxon>Pezizomycotina</taxon>
        <taxon>Dothideomycetes</taxon>
        <taxon>Dothideomycetidae</taxon>
        <taxon>Mycosphaerellales</taxon>
        <taxon>Mycosphaerellaceae</taxon>
        <taxon>Fulvia</taxon>
    </lineage>
</organism>
<reference evidence="8" key="1">
    <citation type="submission" date="2021-12" db="EMBL/GenBank/DDBJ databases">
        <authorList>
            <person name="Zaccaron A."/>
            <person name="Stergiopoulos I."/>
        </authorList>
    </citation>
    <scope>NUCLEOTIDE SEQUENCE</scope>
    <source>
        <strain evidence="8">Race5_Kim</strain>
    </source>
</reference>
<evidence type="ECO:0000256" key="2">
    <source>
        <dbReference type="ARBA" id="ARBA00022771"/>
    </source>
</evidence>
<protein>
    <submittedName>
        <fullName evidence="8">NFX1-type zinc finger-containing protein 1</fullName>
    </submittedName>
</protein>
<dbReference type="Pfam" id="PF18044">
    <property type="entry name" value="zf-CCCH_4"/>
    <property type="match status" value="1"/>
</dbReference>
<evidence type="ECO:0000256" key="6">
    <source>
        <dbReference type="SAM" id="MobiDB-lite"/>
    </source>
</evidence>
<keyword evidence="9" id="KW-1185">Reference proteome</keyword>
<dbReference type="SMART" id="SM00356">
    <property type="entry name" value="ZnF_C3H1"/>
    <property type="match status" value="1"/>
</dbReference>
<dbReference type="Gene3D" id="4.10.1000.10">
    <property type="entry name" value="Zinc finger, CCCH-type"/>
    <property type="match status" value="1"/>
</dbReference>
<dbReference type="PROSITE" id="PS50103">
    <property type="entry name" value="ZF_C3H1"/>
    <property type="match status" value="1"/>
</dbReference>
<gene>
    <name evidence="8" type="ORF">CLAFUR5_09958</name>
</gene>
<evidence type="ECO:0000256" key="5">
    <source>
        <dbReference type="PROSITE-ProRule" id="PRU00723"/>
    </source>
</evidence>
<keyword evidence="3" id="KW-0547">Nucleotide-binding</keyword>
<dbReference type="InterPro" id="IPR047187">
    <property type="entry name" value="SF1_C_Upf1"/>
</dbReference>
<dbReference type="RefSeq" id="XP_047764797.1">
    <property type="nucleotide sequence ID" value="XM_047909106.1"/>
</dbReference>
<dbReference type="SUPFAM" id="SSF52540">
    <property type="entry name" value="P-loop containing nucleoside triphosphate hydrolases"/>
    <property type="match status" value="1"/>
</dbReference>
<dbReference type="KEGG" id="ffu:CLAFUR5_09958"/>
<keyword evidence="3" id="KW-0067">ATP-binding</keyword>
<dbReference type="GO" id="GO:0004386">
    <property type="term" value="F:helicase activity"/>
    <property type="evidence" value="ECO:0007669"/>
    <property type="project" value="InterPro"/>
</dbReference>
<keyword evidence="4 5" id="KW-0862">Zinc</keyword>
<dbReference type="GO" id="GO:0031048">
    <property type="term" value="P:regulatory ncRNA-mediated heterochromatin formation"/>
    <property type="evidence" value="ECO:0007669"/>
    <property type="project" value="TreeGrafter"/>
</dbReference>
<dbReference type="InterPro" id="IPR000571">
    <property type="entry name" value="Znf_CCCH"/>
</dbReference>
<reference evidence="8" key="2">
    <citation type="journal article" date="2022" name="Microb. Genom.">
        <title>A chromosome-scale genome assembly of the tomato pathogen Cladosporium fulvum reveals a compartmentalized genome architecture and the presence of a dispensable chromosome.</title>
        <authorList>
            <person name="Zaccaron A.Z."/>
            <person name="Chen L.H."/>
            <person name="Samaras A."/>
            <person name="Stergiopoulos I."/>
        </authorList>
    </citation>
    <scope>NUCLEOTIDE SEQUENCE</scope>
    <source>
        <strain evidence="8">Race5_Kim</strain>
    </source>
</reference>
<dbReference type="PANTHER" id="PTHR10887">
    <property type="entry name" value="DNA2/NAM7 HELICASE FAMILY"/>
    <property type="match status" value="1"/>
</dbReference>
<dbReference type="Proteomes" id="UP000756132">
    <property type="component" value="Chromosome 7"/>
</dbReference>
<dbReference type="PANTHER" id="PTHR10887:SF445">
    <property type="entry name" value="NFX1-TYPE ZINC FINGER-CONTAINING PROTEIN 1"/>
    <property type="match status" value="1"/>
</dbReference>
<feature type="compositionally biased region" description="Basic residues" evidence="6">
    <location>
        <begin position="7"/>
        <end position="18"/>
    </location>
</feature>
<dbReference type="GO" id="GO:0031380">
    <property type="term" value="C:nuclear RNA-directed RNA polymerase complex"/>
    <property type="evidence" value="ECO:0007669"/>
    <property type="project" value="TreeGrafter"/>
</dbReference>